<name>A0ABQ8BH53_BRANA</name>
<keyword evidence="4" id="KW-1185">Reference proteome</keyword>
<feature type="compositionally biased region" description="Basic and acidic residues" evidence="1">
    <location>
        <begin position="352"/>
        <end position="370"/>
    </location>
</feature>
<reference evidence="3 4" key="1">
    <citation type="submission" date="2021-05" db="EMBL/GenBank/DDBJ databases">
        <title>Genome Assembly of Synthetic Allotetraploid Brassica napus Reveals Homoeologous Exchanges between Subgenomes.</title>
        <authorList>
            <person name="Davis J.T."/>
        </authorList>
    </citation>
    <scope>NUCLEOTIDE SEQUENCE [LARGE SCALE GENOMIC DNA]</scope>
    <source>
        <strain evidence="4">cv. Da-Ae</strain>
        <tissue evidence="3">Seedling</tissue>
    </source>
</reference>
<feature type="compositionally biased region" description="Acidic residues" evidence="1">
    <location>
        <begin position="1"/>
        <end position="11"/>
    </location>
</feature>
<dbReference type="PANTHER" id="PTHR31286">
    <property type="entry name" value="GLYCINE-RICH CELL WALL STRUCTURAL PROTEIN 1.8-LIKE"/>
    <property type="match status" value="1"/>
</dbReference>
<dbReference type="Pfam" id="PF14111">
    <property type="entry name" value="DUF4283"/>
    <property type="match status" value="1"/>
</dbReference>
<sequence>MAILEDGDSDGENPNGGGGAIDTQRGDQAKDRDRESSQSVMFGGMQDETLILDGGEANGEDETRGFLVIFQSPKMLALMGAGSPWLKKSQAGPSKPVIEIVGGVASIQISENIFDESELLWNSFVVGYFIGDSPHMGSVHATVNRIWSSPKAGSKIDVQFTEKNTVLFRIDNNQMRTRVLQRKYWHIADVPLVVNVWSPESALNPPDLTSIPLWVDLRGVPNDIYSHKGLKCVTKAVGKFVKLHPNTEGCIRLDVARVLAEVNLHESLVEKITFKDKEGIEREIAVSFPWLPPRCTVCRRWGHKGQDCSGKDIILLKKAVGGENTKSVGVPSDIVKESGNEDLEAITPIPTRAEDAEHTTRQESSGDHRLQAREESHGIQLIEPTTESFHASDSGKWESGHEGKKWADLRGTLSMKRAQTTHTEDEERIAISPSRFSPLQDIEEEGEEEMETMTKEVEEGEICEGTQNQRPPVPNGKRSGLAGKQVRGKVVRTKDLLYMGKQGSTKKSFR</sequence>
<feature type="compositionally biased region" description="Basic and acidic residues" evidence="1">
    <location>
        <begin position="24"/>
        <end position="36"/>
    </location>
</feature>
<evidence type="ECO:0000313" key="3">
    <source>
        <dbReference type="EMBL" id="KAH0904160.1"/>
    </source>
</evidence>
<feature type="region of interest" description="Disordered" evidence="1">
    <location>
        <begin position="1"/>
        <end position="40"/>
    </location>
</feature>
<evidence type="ECO:0000259" key="2">
    <source>
        <dbReference type="Pfam" id="PF14111"/>
    </source>
</evidence>
<comment type="caution">
    <text evidence="3">The sequence shown here is derived from an EMBL/GenBank/DDBJ whole genome shotgun (WGS) entry which is preliminary data.</text>
</comment>
<gene>
    <name evidence="3" type="ORF">HID58_043663</name>
</gene>
<feature type="region of interest" description="Disordered" evidence="1">
    <location>
        <begin position="350"/>
        <end position="370"/>
    </location>
</feature>
<dbReference type="InterPro" id="IPR040256">
    <property type="entry name" value="At4g02000-like"/>
</dbReference>
<evidence type="ECO:0000313" key="4">
    <source>
        <dbReference type="Proteomes" id="UP000824890"/>
    </source>
</evidence>
<dbReference type="EMBL" id="JAGKQM010000011">
    <property type="protein sequence ID" value="KAH0904160.1"/>
    <property type="molecule type" value="Genomic_DNA"/>
</dbReference>
<feature type="region of interest" description="Disordered" evidence="1">
    <location>
        <begin position="447"/>
        <end position="486"/>
    </location>
</feature>
<accession>A0ABQ8BH53</accession>
<proteinExistence type="predicted"/>
<dbReference type="PANTHER" id="PTHR31286:SF148">
    <property type="entry name" value="DUF4283 DOMAIN-CONTAINING PROTEIN"/>
    <property type="match status" value="1"/>
</dbReference>
<evidence type="ECO:0000256" key="1">
    <source>
        <dbReference type="SAM" id="MobiDB-lite"/>
    </source>
</evidence>
<organism evidence="3 4">
    <name type="scientific">Brassica napus</name>
    <name type="common">Rape</name>
    <dbReference type="NCBI Taxonomy" id="3708"/>
    <lineage>
        <taxon>Eukaryota</taxon>
        <taxon>Viridiplantae</taxon>
        <taxon>Streptophyta</taxon>
        <taxon>Embryophyta</taxon>
        <taxon>Tracheophyta</taxon>
        <taxon>Spermatophyta</taxon>
        <taxon>Magnoliopsida</taxon>
        <taxon>eudicotyledons</taxon>
        <taxon>Gunneridae</taxon>
        <taxon>Pentapetalae</taxon>
        <taxon>rosids</taxon>
        <taxon>malvids</taxon>
        <taxon>Brassicales</taxon>
        <taxon>Brassicaceae</taxon>
        <taxon>Brassiceae</taxon>
        <taxon>Brassica</taxon>
    </lineage>
</organism>
<protein>
    <recommendedName>
        <fullName evidence="2">DUF4283 domain-containing protein</fullName>
    </recommendedName>
</protein>
<feature type="domain" description="DUF4283" evidence="2">
    <location>
        <begin position="119"/>
        <end position="204"/>
    </location>
</feature>
<dbReference type="InterPro" id="IPR025558">
    <property type="entry name" value="DUF4283"/>
</dbReference>
<dbReference type="Proteomes" id="UP000824890">
    <property type="component" value="Unassembled WGS sequence"/>
</dbReference>